<name>A0A5J4VPG2_9EUKA</name>
<evidence type="ECO:0000313" key="4">
    <source>
        <dbReference type="EMBL" id="KAA6384209.1"/>
    </source>
</evidence>
<dbReference type="InterPro" id="IPR039941">
    <property type="entry name" value="TT30"/>
</dbReference>
<protein>
    <submittedName>
        <fullName evidence="4">Putative flagellar associated protein</fullName>
    </submittedName>
</protein>
<accession>A0A5J4VPG2</accession>
<keyword evidence="4" id="KW-0969">Cilium</keyword>
<organism evidence="4 5">
    <name type="scientific">Streblomastix strix</name>
    <dbReference type="NCBI Taxonomy" id="222440"/>
    <lineage>
        <taxon>Eukaryota</taxon>
        <taxon>Metamonada</taxon>
        <taxon>Preaxostyla</taxon>
        <taxon>Oxymonadida</taxon>
        <taxon>Streblomastigidae</taxon>
        <taxon>Streblomastix</taxon>
    </lineage>
</organism>
<dbReference type="PANTHER" id="PTHR20931">
    <property type="entry name" value="TETRATRICOPEPTIDE REPEAT PROTEIN 30"/>
    <property type="match status" value="1"/>
</dbReference>
<dbReference type="PANTHER" id="PTHR20931:SF0">
    <property type="entry name" value="TETRATRICOPEPTIDE REPEAT PROTEIN 30"/>
    <property type="match status" value="1"/>
</dbReference>
<reference evidence="4 5" key="1">
    <citation type="submission" date="2019-03" db="EMBL/GenBank/DDBJ databases">
        <title>Single cell metagenomics reveals metabolic interactions within the superorganism composed of flagellate Streblomastix strix and complex community of Bacteroidetes bacteria on its surface.</title>
        <authorList>
            <person name="Treitli S.C."/>
            <person name="Kolisko M."/>
            <person name="Husnik F."/>
            <person name="Keeling P."/>
            <person name="Hampl V."/>
        </authorList>
    </citation>
    <scope>NUCLEOTIDE SEQUENCE [LARGE SCALE GENOMIC DNA]</scope>
    <source>
        <strain evidence="4">ST1C</strain>
    </source>
</reference>
<dbReference type="OrthoDB" id="10249577at2759"/>
<dbReference type="GO" id="GO:0005879">
    <property type="term" value="C:axonemal microtubule"/>
    <property type="evidence" value="ECO:0007669"/>
    <property type="project" value="TreeGrafter"/>
</dbReference>
<evidence type="ECO:0000256" key="2">
    <source>
        <dbReference type="ARBA" id="ARBA00022803"/>
    </source>
</evidence>
<dbReference type="AlphaFoldDB" id="A0A5J4VPG2"/>
<proteinExistence type="predicted"/>
<dbReference type="Proteomes" id="UP000324800">
    <property type="component" value="Unassembled WGS sequence"/>
</dbReference>
<keyword evidence="4" id="KW-0966">Cell projection</keyword>
<dbReference type="GO" id="GO:0042073">
    <property type="term" value="P:intraciliary transport"/>
    <property type="evidence" value="ECO:0007669"/>
    <property type="project" value="TreeGrafter"/>
</dbReference>
<keyword evidence="1" id="KW-0677">Repeat</keyword>
<comment type="caution">
    <text evidence="4">The sequence shown here is derived from an EMBL/GenBank/DDBJ whole genome shotgun (WGS) entry which is preliminary data.</text>
</comment>
<evidence type="ECO:0000313" key="5">
    <source>
        <dbReference type="Proteomes" id="UP000324800"/>
    </source>
</evidence>
<feature type="region of interest" description="Disordered" evidence="3">
    <location>
        <begin position="125"/>
        <end position="177"/>
    </location>
</feature>
<gene>
    <name evidence="4" type="ORF">EZS28_020267</name>
</gene>
<dbReference type="GO" id="GO:0120170">
    <property type="term" value="F:intraciliary transport particle B binding"/>
    <property type="evidence" value="ECO:0007669"/>
    <property type="project" value="TreeGrafter"/>
</dbReference>
<dbReference type="GO" id="GO:0030992">
    <property type="term" value="C:intraciliary transport particle B"/>
    <property type="evidence" value="ECO:0007669"/>
    <property type="project" value="TreeGrafter"/>
</dbReference>
<sequence>MNINQCLHHCTIDLVIGTLYCSRKTFDFGIQRTIKSLQPVEKKLNPGTWFYAKRNFVFLCECLAKHTAVLKENMQTNILQFLDKVDEYGKDLPSENGALDAADVMGGEYTGSAYLKSQIDQGAQSAKDNINQQSGGGSTIKGKGATIKKKKGDEVGSGQGGQGASQGQQGGVGTQKTATTVSAEARLIKRMFLKLWEFG</sequence>
<evidence type="ECO:0000256" key="1">
    <source>
        <dbReference type="ARBA" id="ARBA00022737"/>
    </source>
</evidence>
<keyword evidence="4" id="KW-0282">Flagellum</keyword>
<evidence type="ECO:0000256" key="3">
    <source>
        <dbReference type="SAM" id="MobiDB-lite"/>
    </source>
</evidence>
<dbReference type="EMBL" id="SNRW01005869">
    <property type="protein sequence ID" value="KAA6384209.1"/>
    <property type="molecule type" value="Genomic_DNA"/>
</dbReference>
<keyword evidence="2" id="KW-0802">TPR repeat</keyword>
<feature type="compositionally biased region" description="Gly residues" evidence="3">
    <location>
        <begin position="155"/>
        <end position="173"/>
    </location>
</feature>